<feature type="transmembrane region" description="Helical" evidence="1">
    <location>
        <begin position="244"/>
        <end position="265"/>
    </location>
</feature>
<feature type="transmembrane region" description="Helical" evidence="1">
    <location>
        <begin position="271"/>
        <end position="295"/>
    </location>
</feature>
<keyword evidence="1" id="KW-0812">Transmembrane</keyword>
<dbReference type="RefSeq" id="WP_209544017.1">
    <property type="nucleotide sequence ID" value="NZ_BAAADX010000001.1"/>
</dbReference>
<keyword evidence="1" id="KW-1133">Transmembrane helix</keyword>
<name>A0A8J7RRW5_9EURY</name>
<dbReference type="InterPro" id="IPR055966">
    <property type="entry name" value="DUF7544"/>
</dbReference>
<feature type="transmembrane region" description="Helical" evidence="1">
    <location>
        <begin position="93"/>
        <end position="121"/>
    </location>
</feature>
<dbReference type="AlphaFoldDB" id="A0A8J7RRW5"/>
<feature type="transmembrane region" description="Helical" evidence="1">
    <location>
        <begin position="28"/>
        <end position="46"/>
    </location>
</feature>
<accession>A0A8J7RRW5</accession>
<keyword evidence="1" id="KW-0472">Membrane</keyword>
<comment type="caution">
    <text evidence="2">The sequence shown here is derived from an EMBL/GenBank/DDBJ whole genome shotgun (WGS) entry which is preliminary data.</text>
</comment>
<reference evidence="2 3" key="1">
    <citation type="submission" date="2021-03" db="EMBL/GenBank/DDBJ databases">
        <title>Genomic Encyclopedia of Type Strains, Phase IV (KMG-IV): sequencing the most valuable type-strain genomes for metagenomic binning, comparative biology and taxonomic classification.</title>
        <authorList>
            <person name="Goeker M."/>
        </authorList>
    </citation>
    <scope>NUCLEOTIDE SEQUENCE [LARGE SCALE GENOMIC DNA]</scope>
    <source>
        <strain evidence="2 3">DSM 12287</strain>
    </source>
</reference>
<dbReference type="EMBL" id="JAGGKE010000002">
    <property type="protein sequence ID" value="MBP1900817.1"/>
    <property type="molecule type" value="Genomic_DNA"/>
</dbReference>
<keyword evidence="3" id="KW-1185">Reference proteome</keyword>
<dbReference type="OrthoDB" id="137652at2157"/>
<feature type="transmembrane region" description="Helical" evidence="1">
    <location>
        <begin position="302"/>
        <end position="320"/>
    </location>
</feature>
<proteinExistence type="predicted"/>
<evidence type="ECO:0000313" key="3">
    <source>
        <dbReference type="Proteomes" id="UP000770586"/>
    </source>
</evidence>
<feature type="transmembrane region" description="Helical" evidence="1">
    <location>
        <begin position="188"/>
        <end position="212"/>
    </location>
</feature>
<feature type="transmembrane region" description="Helical" evidence="1">
    <location>
        <begin position="142"/>
        <end position="168"/>
    </location>
</feature>
<dbReference type="Pfam" id="PF24400">
    <property type="entry name" value="DUF7544"/>
    <property type="match status" value="1"/>
</dbReference>
<gene>
    <name evidence="2" type="ORF">J2744_000475</name>
</gene>
<evidence type="ECO:0000313" key="2">
    <source>
        <dbReference type="EMBL" id="MBP1900817.1"/>
    </source>
</evidence>
<dbReference type="Proteomes" id="UP000770586">
    <property type="component" value="Unassembled WGS sequence"/>
</dbReference>
<sequence>MNWLAVDALDRAVDATRRFLFPFEAVRWVKLAFLALVMAGGTAGASRVGASHLGVSAAGIGLWTEISPTGVGPMRLERVVGTWSERVAGLDDALIVAIAIGALLVGVALAVCSVAFRLVFYDALAATEVALWRPLRDRFRQALGLFGFATTLAVASAIPAVAFVVALGPGAVRVLGVSVGGFSGLSTAAIAALGAFSAVIGVIGALGGRFTFEFVAPTMVARDVGVLAGWRRVWDSLRGTRIDLVAYLAVHAVVAAGVGFVQAVAVAFVGGVVAVVALVALALAAVPLGGLGALIGTSVGTAVLATVLVCAVAAVVALSLPVRLVARTYLIAYEVSTLAGIDPDSAPLGSALVSGAEPEVVGDNSA</sequence>
<evidence type="ECO:0000256" key="1">
    <source>
        <dbReference type="SAM" id="Phobius"/>
    </source>
</evidence>
<organism evidence="2 3">
    <name type="scientific">Halorubrum trapanicum</name>
    <dbReference type="NCBI Taxonomy" id="29284"/>
    <lineage>
        <taxon>Archaea</taxon>
        <taxon>Methanobacteriati</taxon>
        <taxon>Methanobacteriota</taxon>
        <taxon>Stenosarchaea group</taxon>
        <taxon>Halobacteria</taxon>
        <taxon>Halobacteriales</taxon>
        <taxon>Haloferacaceae</taxon>
        <taxon>Halorubrum</taxon>
    </lineage>
</organism>
<protein>
    <submittedName>
        <fullName evidence="2">Uncharacterized protein</fullName>
    </submittedName>
</protein>